<sequence>MISCGSKILSSEAVESSALSLKSIDYVHGSDCLPLGVLCVSNSVSYHVLKEYFEDSTSFFVDESRDTLDSTTTSETTDGWLGDSLDVIA</sequence>
<organism evidence="1 2">
    <name type="scientific">Orchesella dallaii</name>
    <dbReference type="NCBI Taxonomy" id="48710"/>
    <lineage>
        <taxon>Eukaryota</taxon>
        <taxon>Metazoa</taxon>
        <taxon>Ecdysozoa</taxon>
        <taxon>Arthropoda</taxon>
        <taxon>Hexapoda</taxon>
        <taxon>Collembola</taxon>
        <taxon>Entomobryomorpha</taxon>
        <taxon>Entomobryoidea</taxon>
        <taxon>Orchesellidae</taxon>
        <taxon>Orchesellinae</taxon>
        <taxon>Orchesella</taxon>
    </lineage>
</organism>
<keyword evidence="2" id="KW-1185">Reference proteome</keyword>
<evidence type="ECO:0000313" key="2">
    <source>
        <dbReference type="Proteomes" id="UP001642540"/>
    </source>
</evidence>
<reference evidence="1 2" key="1">
    <citation type="submission" date="2024-08" db="EMBL/GenBank/DDBJ databases">
        <authorList>
            <person name="Cucini C."/>
            <person name="Frati F."/>
        </authorList>
    </citation>
    <scope>NUCLEOTIDE SEQUENCE [LARGE SCALE GENOMIC DNA]</scope>
</reference>
<accession>A0ABP1RB62</accession>
<proteinExistence type="predicted"/>
<evidence type="ECO:0000313" key="1">
    <source>
        <dbReference type="EMBL" id="CAL8124824.1"/>
    </source>
</evidence>
<dbReference type="EMBL" id="CAXLJM020000068">
    <property type="protein sequence ID" value="CAL8124824.1"/>
    <property type="molecule type" value="Genomic_DNA"/>
</dbReference>
<dbReference type="Proteomes" id="UP001642540">
    <property type="component" value="Unassembled WGS sequence"/>
</dbReference>
<gene>
    <name evidence="1" type="ORF">ODALV1_LOCUS20777</name>
</gene>
<protein>
    <submittedName>
        <fullName evidence="1">Uncharacterized protein</fullName>
    </submittedName>
</protein>
<comment type="caution">
    <text evidence="1">The sequence shown here is derived from an EMBL/GenBank/DDBJ whole genome shotgun (WGS) entry which is preliminary data.</text>
</comment>
<name>A0ABP1RB62_9HEXA</name>